<dbReference type="RefSeq" id="WP_281931171.1">
    <property type="nucleotide sequence ID" value="NZ_AP027142.1"/>
</dbReference>
<protein>
    <submittedName>
        <fullName evidence="2">DNA-binding response regulator</fullName>
    </submittedName>
</protein>
<dbReference type="InterPro" id="IPR000792">
    <property type="entry name" value="Tscrpt_reg_LuxR_C"/>
</dbReference>
<dbReference type="PANTHER" id="PTHR45566">
    <property type="entry name" value="HTH-TYPE TRANSCRIPTIONAL REGULATOR YHJB-RELATED"/>
    <property type="match status" value="1"/>
</dbReference>
<dbReference type="SUPFAM" id="SSF46894">
    <property type="entry name" value="C-terminal effector domain of the bipartite response regulators"/>
    <property type="match status" value="1"/>
</dbReference>
<dbReference type="GO" id="GO:0003677">
    <property type="term" value="F:DNA binding"/>
    <property type="evidence" value="ECO:0007669"/>
    <property type="project" value="UniProtKB-KW"/>
</dbReference>
<name>A0ABM8E720_9HYPH</name>
<dbReference type="SMART" id="SM00421">
    <property type="entry name" value="HTH_LUXR"/>
    <property type="match status" value="1"/>
</dbReference>
<dbReference type="PROSITE" id="PS00622">
    <property type="entry name" value="HTH_LUXR_1"/>
    <property type="match status" value="1"/>
</dbReference>
<gene>
    <name evidence="2" type="ORF">SS37A_12010</name>
</gene>
<organism evidence="2 3">
    <name type="scientific">Methylocystis iwaonis</name>
    <dbReference type="NCBI Taxonomy" id="2885079"/>
    <lineage>
        <taxon>Bacteria</taxon>
        <taxon>Pseudomonadati</taxon>
        <taxon>Pseudomonadota</taxon>
        <taxon>Alphaproteobacteria</taxon>
        <taxon>Hyphomicrobiales</taxon>
        <taxon>Methylocystaceae</taxon>
        <taxon>Methylocystis</taxon>
    </lineage>
</organism>
<keyword evidence="2" id="KW-0238">DNA-binding</keyword>
<dbReference type="InterPro" id="IPR011006">
    <property type="entry name" value="CheY-like_superfamily"/>
</dbReference>
<dbReference type="Proteomes" id="UP001317629">
    <property type="component" value="Chromosome"/>
</dbReference>
<dbReference type="SUPFAM" id="SSF52172">
    <property type="entry name" value="CheY-like"/>
    <property type="match status" value="1"/>
</dbReference>
<evidence type="ECO:0000313" key="2">
    <source>
        <dbReference type="EMBL" id="BDV33672.1"/>
    </source>
</evidence>
<dbReference type="PANTHER" id="PTHR45566:SF1">
    <property type="entry name" value="HTH-TYPE TRANSCRIPTIONAL REGULATOR YHJB-RELATED"/>
    <property type="match status" value="1"/>
</dbReference>
<dbReference type="PRINTS" id="PR00038">
    <property type="entry name" value="HTHLUXR"/>
</dbReference>
<evidence type="ECO:0000313" key="3">
    <source>
        <dbReference type="Proteomes" id="UP001317629"/>
    </source>
</evidence>
<dbReference type="EMBL" id="AP027142">
    <property type="protein sequence ID" value="BDV33672.1"/>
    <property type="molecule type" value="Genomic_DNA"/>
</dbReference>
<dbReference type="InterPro" id="IPR051015">
    <property type="entry name" value="EvgA-like"/>
</dbReference>
<dbReference type="Pfam" id="PF00196">
    <property type="entry name" value="GerE"/>
    <property type="match status" value="1"/>
</dbReference>
<dbReference type="InterPro" id="IPR016032">
    <property type="entry name" value="Sig_transdc_resp-reg_C-effctor"/>
</dbReference>
<keyword evidence="3" id="KW-1185">Reference proteome</keyword>
<feature type="domain" description="HTH luxR-type" evidence="1">
    <location>
        <begin position="169"/>
        <end position="234"/>
    </location>
</feature>
<dbReference type="CDD" id="cd06170">
    <property type="entry name" value="LuxR_C_like"/>
    <property type="match status" value="1"/>
</dbReference>
<sequence>MIGEAQDEIFSREEIFASQNLSDAFSPSVIIIETRALIRECLAMCLQKKLGLPILTYPDVASWSQDPTGASACVIILSGVDKQIEAEQSELIRELSQWEKEVPLVLFSDNESRSHIANSLRSGAKGYIPSDTPLEVVARAIKLVLVGGVFVPANAVMETRPEESNESIRCDAKFDFTVRENDVVKALLKGKSNKVIAYELSMSESSVKVHIRNVMRKLQVRNRTEAVIRIAEIVRGQPGQQEETPTSYCA</sequence>
<dbReference type="Gene3D" id="3.40.50.2300">
    <property type="match status" value="1"/>
</dbReference>
<accession>A0ABM8E720</accession>
<reference evidence="2 3" key="1">
    <citation type="journal article" date="2023" name="Int. J. Syst. Evol. Microbiol.">
        <title>Methylocystis iwaonis sp. nov., a type II methane-oxidizing bacterium from surface soil of a rice paddy field in Japan, and emended description of the genus Methylocystis (ex Whittenbury et al. 1970) Bowman et al. 1993.</title>
        <authorList>
            <person name="Kaise H."/>
            <person name="Sawadogo J.B."/>
            <person name="Alam M.S."/>
            <person name="Ueno C."/>
            <person name="Dianou D."/>
            <person name="Shinjo R."/>
            <person name="Asakawa S."/>
        </authorList>
    </citation>
    <scope>NUCLEOTIDE SEQUENCE [LARGE SCALE GENOMIC DNA]</scope>
    <source>
        <strain evidence="2 3">SS37A-Re</strain>
    </source>
</reference>
<evidence type="ECO:0000259" key="1">
    <source>
        <dbReference type="PROSITE" id="PS50043"/>
    </source>
</evidence>
<proteinExistence type="predicted"/>
<dbReference type="PROSITE" id="PS50043">
    <property type="entry name" value="HTH_LUXR_2"/>
    <property type="match status" value="1"/>
</dbReference>